<protein>
    <submittedName>
        <fullName evidence="9">Cytochrome c-type biogenesis protein CcdA</fullName>
    </submittedName>
</protein>
<dbReference type="GO" id="GO:0017004">
    <property type="term" value="P:cytochrome complex assembly"/>
    <property type="evidence" value="ECO:0007669"/>
    <property type="project" value="UniProtKB-KW"/>
</dbReference>
<dbReference type="InterPro" id="IPR051790">
    <property type="entry name" value="Cytochrome_c-biogenesis_DsbD"/>
</dbReference>
<accession>A0A242MG66</accession>
<evidence type="ECO:0000256" key="6">
    <source>
        <dbReference type="ARBA" id="ARBA00023136"/>
    </source>
</evidence>
<dbReference type="RefSeq" id="WP_086382765.1">
    <property type="nucleotide sequence ID" value="NZ_NBTY01000143.1"/>
</dbReference>
<feature type="transmembrane region" description="Helical" evidence="7">
    <location>
        <begin position="78"/>
        <end position="101"/>
    </location>
</feature>
<keyword evidence="5 7" id="KW-1133">Transmembrane helix</keyword>
<evidence type="ECO:0000313" key="9">
    <source>
        <dbReference type="EMBL" id="OTP70291.1"/>
    </source>
</evidence>
<dbReference type="Proteomes" id="UP000194546">
    <property type="component" value="Unassembled WGS sequence"/>
</dbReference>
<sequence length="242" mass="24260">MEFGPGTYALSFVAGAASVLSPCVLPLIPILVASALSKHRLGAVALAAGLGVAFAAAGTVLANLGASTGFDPELIRRAAATLMVAFGLIMLSARLSAWFAVIGSQISNAGSGVLNTLSGDGLASQFAIGLVLGFVWSPCVGPTLGAATTLAAQGRHLGQIALLMMVFGLGAGAPLLLLGAASRASWLRSNGALGLLGRASKIALGVAFVALGLVVLFGYDRNIESALLSVSPMWLTRLTTSI</sequence>
<comment type="caution">
    <text evidence="9">The sequence shown here is derived from an EMBL/GenBank/DDBJ whole genome shotgun (WGS) entry which is preliminary data.</text>
</comment>
<dbReference type="EMBL" id="NBTY01000143">
    <property type="protein sequence ID" value="OTP70291.1"/>
    <property type="molecule type" value="Genomic_DNA"/>
</dbReference>
<proteinExistence type="inferred from homology"/>
<dbReference type="PANTHER" id="PTHR31272">
    <property type="entry name" value="CYTOCHROME C-TYPE BIOGENESIS PROTEIN HI_1454-RELATED"/>
    <property type="match status" value="1"/>
</dbReference>
<feature type="transmembrane region" description="Helical" evidence="7">
    <location>
        <begin position="12"/>
        <end position="36"/>
    </location>
</feature>
<dbReference type="GO" id="GO:0016020">
    <property type="term" value="C:membrane"/>
    <property type="evidence" value="ECO:0007669"/>
    <property type="project" value="UniProtKB-SubCell"/>
</dbReference>
<feature type="transmembrane region" description="Helical" evidence="7">
    <location>
        <begin position="202"/>
        <end position="219"/>
    </location>
</feature>
<evidence type="ECO:0000313" key="10">
    <source>
        <dbReference type="Proteomes" id="UP000194546"/>
    </source>
</evidence>
<organism evidence="9 10">
    <name type="scientific">Caballeronia sordidicola</name>
    <name type="common">Burkholderia sordidicola</name>
    <dbReference type="NCBI Taxonomy" id="196367"/>
    <lineage>
        <taxon>Bacteria</taxon>
        <taxon>Pseudomonadati</taxon>
        <taxon>Pseudomonadota</taxon>
        <taxon>Betaproteobacteria</taxon>
        <taxon>Burkholderiales</taxon>
        <taxon>Burkholderiaceae</taxon>
        <taxon>Caballeronia</taxon>
    </lineage>
</organism>
<dbReference type="Pfam" id="PF02683">
    <property type="entry name" value="DsbD_TM"/>
    <property type="match status" value="1"/>
</dbReference>
<feature type="transmembrane region" description="Helical" evidence="7">
    <location>
        <begin position="43"/>
        <end position="66"/>
    </location>
</feature>
<keyword evidence="6 7" id="KW-0472">Membrane</keyword>
<feature type="domain" description="Cytochrome C biogenesis protein transmembrane" evidence="8">
    <location>
        <begin position="10"/>
        <end position="212"/>
    </location>
</feature>
<evidence type="ECO:0000259" key="8">
    <source>
        <dbReference type="Pfam" id="PF02683"/>
    </source>
</evidence>
<feature type="transmembrane region" description="Helical" evidence="7">
    <location>
        <begin position="156"/>
        <end position="181"/>
    </location>
</feature>
<evidence type="ECO:0000256" key="3">
    <source>
        <dbReference type="ARBA" id="ARBA00022692"/>
    </source>
</evidence>
<dbReference type="AlphaFoldDB" id="A0A242MG66"/>
<dbReference type="InterPro" id="IPR003834">
    <property type="entry name" value="Cyt_c_assmbl_TM_dom"/>
</dbReference>
<reference evidence="9 10" key="1">
    <citation type="submission" date="2017-03" db="EMBL/GenBank/DDBJ databases">
        <title>Genome analysis of strain PAMC 26510.</title>
        <authorList>
            <person name="Oh H.-M."/>
            <person name="Yang J.-A."/>
        </authorList>
    </citation>
    <scope>NUCLEOTIDE SEQUENCE [LARGE SCALE GENOMIC DNA]</scope>
    <source>
        <strain evidence="9 10">PAMC 26510</strain>
    </source>
</reference>
<evidence type="ECO:0000256" key="5">
    <source>
        <dbReference type="ARBA" id="ARBA00022989"/>
    </source>
</evidence>
<dbReference type="PANTHER" id="PTHR31272:SF9">
    <property type="entry name" value="BLL1027 PROTEIN"/>
    <property type="match status" value="1"/>
</dbReference>
<name>A0A242MG66_CABSO</name>
<evidence type="ECO:0000256" key="1">
    <source>
        <dbReference type="ARBA" id="ARBA00004141"/>
    </source>
</evidence>
<evidence type="ECO:0000256" key="7">
    <source>
        <dbReference type="SAM" id="Phobius"/>
    </source>
</evidence>
<comment type="subcellular location">
    <subcellularLocation>
        <location evidence="1">Membrane</location>
        <topology evidence="1">Multi-pass membrane protein</topology>
    </subcellularLocation>
</comment>
<keyword evidence="4" id="KW-0201">Cytochrome c-type biogenesis</keyword>
<comment type="similarity">
    <text evidence="2">Belongs to the DsbD family.</text>
</comment>
<keyword evidence="3 7" id="KW-0812">Transmembrane</keyword>
<evidence type="ECO:0000256" key="4">
    <source>
        <dbReference type="ARBA" id="ARBA00022748"/>
    </source>
</evidence>
<evidence type="ECO:0000256" key="2">
    <source>
        <dbReference type="ARBA" id="ARBA00006143"/>
    </source>
</evidence>
<gene>
    <name evidence="9" type="ORF">PAMC26510_25835</name>
</gene>